<protein>
    <submittedName>
        <fullName evidence="2">Uncharacterized protein LOC127751235 isoform X1</fullName>
    </submittedName>
</protein>
<proteinExistence type="predicted"/>
<gene>
    <name evidence="2" type="primary">LOC127751235</name>
</gene>
<dbReference type="KEGG" id="foc:127751235"/>
<evidence type="ECO:0000313" key="2">
    <source>
        <dbReference type="RefSeq" id="XP_052130358.1"/>
    </source>
</evidence>
<dbReference type="AlphaFoldDB" id="A0A9C6X772"/>
<name>A0A9C6X772_FRAOC</name>
<dbReference type="GeneID" id="127751235"/>
<dbReference type="PANTHER" id="PTHR46579">
    <property type="entry name" value="F5/8 TYPE C DOMAIN-CONTAINING PROTEIN-RELATED"/>
    <property type="match status" value="1"/>
</dbReference>
<reference evidence="2" key="1">
    <citation type="submission" date="2025-08" db="UniProtKB">
        <authorList>
            <consortium name="RefSeq"/>
        </authorList>
    </citation>
    <scope>IDENTIFICATION</scope>
    <source>
        <tissue evidence="2">Whole organism</tissue>
    </source>
</reference>
<dbReference type="OrthoDB" id="7699591at2759"/>
<dbReference type="Proteomes" id="UP000504606">
    <property type="component" value="Unplaced"/>
</dbReference>
<evidence type="ECO:0000313" key="1">
    <source>
        <dbReference type="Proteomes" id="UP000504606"/>
    </source>
</evidence>
<accession>A0A9C6X772</accession>
<keyword evidence="1" id="KW-1185">Reference proteome</keyword>
<dbReference type="PANTHER" id="PTHR46579:SF1">
    <property type="entry name" value="F5_8 TYPE C DOMAIN-CONTAINING PROTEIN"/>
    <property type="match status" value="1"/>
</dbReference>
<organism evidence="1 2">
    <name type="scientific">Frankliniella occidentalis</name>
    <name type="common">Western flower thrips</name>
    <name type="synonym">Euthrips occidentalis</name>
    <dbReference type="NCBI Taxonomy" id="133901"/>
    <lineage>
        <taxon>Eukaryota</taxon>
        <taxon>Metazoa</taxon>
        <taxon>Ecdysozoa</taxon>
        <taxon>Arthropoda</taxon>
        <taxon>Hexapoda</taxon>
        <taxon>Insecta</taxon>
        <taxon>Pterygota</taxon>
        <taxon>Neoptera</taxon>
        <taxon>Paraneoptera</taxon>
        <taxon>Thysanoptera</taxon>
        <taxon>Terebrantia</taxon>
        <taxon>Thripoidea</taxon>
        <taxon>Thripidae</taxon>
        <taxon>Frankliniella</taxon>
    </lineage>
</organism>
<sequence>MKPRFFNNLSNLVQAIAMLNKSSISPEELVEADMKLKAFCCDFEKLYGVRHMSSNIHLLRHLAASVYQTGNLFVSSCFRFEDLNGKLAALTHGTRHATMQIFSHFSVLTELPLHVSKLSSTDAKLFCKSLLERRFNIPRSEKISSGTYVVGNFDVSHSCLDYLQQIFPDLSILTFSRLYKENQLYVAETYQRGSRESAYCCYLSDNNHQLHGKILTLVKSTSNNEYFAVVCRSHCSPAPFSRYFYFSASPITDLVPVKNLLWVSFCLSIKGKVYLVDPLNSFELE</sequence>
<dbReference type="RefSeq" id="XP_052130358.1">
    <property type="nucleotide sequence ID" value="XM_052274398.1"/>
</dbReference>